<organism evidence="1 2">
    <name type="scientific">Smallanthus sonchifolius</name>
    <dbReference type="NCBI Taxonomy" id="185202"/>
    <lineage>
        <taxon>Eukaryota</taxon>
        <taxon>Viridiplantae</taxon>
        <taxon>Streptophyta</taxon>
        <taxon>Embryophyta</taxon>
        <taxon>Tracheophyta</taxon>
        <taxon>Spermatophyta</taxon>
        <taxon>Magnoliopsida</taxon>
        <taxon>eudicotyledons</taxon>
        <taxon>Gunneridae</taxon>
        <taxon>Pentapetalae</taxon>
        <taxon>asterids</taxon>
        <taxon>campanulids</taxon>
        <taxon>Asterales</taxon>
        <taxon>Asteraceae</taxon>
        <taxon>Asteroideae</taxon>
        <taxon>Heliantheae alliance</taxon>
        <taxon>Millerieae</taxon>
        <taxon>Smallanthus</taxon>
    </lineage>
</organism>
<evidence type="ECO:0000313" key="1">
    <source>
        <dbReference type="EMBL" id="KAI3676497.1"/>
    </source>
</evidence>
<protein>
    <submittedName>
        <fullName evidence="1">Uncharacterized protein</fullName>
    </submittedName>
</protein>
<keyword evidence="2" id="KW-1185">Reference proteome</keyword>
<reference evidence="2" key="1">
    <citation type="journal article" date="2022" name="Mol. Ecol. Resour.">
        <title>The genomes of chicory, endive, great burdock and yacon provide insights into Asteraceae palaeo-polyploidization history and plant inulin production.</title>
        <authorList>
            <person name="Fan W."/>
            <person name="Wang S."/>
            <person name="Wang H."/>
            <person name="Wang A."/>
            <person name="Jiang F."/>
            <person name="Liu H."/>
            <person name="Zhao H."/>
            <person name="Xu D."/>
            <person name="Zhang Y."/>
        </authorList>
    </citation>
    <scope>NUCLEOTIDE SEQUENCE [LARGE SCALE GENOMIC DNA]</scope>
    <source>
        <strain evidence="2">cv. Yunnan</strain>
    </source>
</reference>
<dbReference type="EMBL" id="CM042046">
    <property type="protein sequence ID" value="KAI3676497.1"/>
    <property type="molecule type" value="Genomic_DNA"/>
</dbReference>
<reference evidence="1 2" key="2">
    <citation type="journal article" date="2022" name="Mol. Ecol. Resour.">
        <title>The genomes of chicory, endive, great burdock and yacon provide insights into Asteraceae paleo-polyploidization history and plant inulin production.</title>
        <authorList>
            <person name="Fan W."/>
            <person name="Wang S."/>
            <person name="Wang H."/>
            <person name="Wang A."/>
            <person name="Jiang F."/>
            <person name="Liu H."/>
            <person name="Zhao H."/>
            <person name="Xu D."/>
            <person name="Zhang Y."/>
        </authorList>
    </citation>
    <scope>NUCLEOTIDE SEQUENCE [LARGE SCALE GENOMIC DNA]</scope>
    <source>
        <strain evidence="2">cv. Yunnan</strain>
        <tissue evidence="1">Leaves</tissue>
    </source>
</reference>
<sequence length="448" mass="52204">MEQLQELLDKGFIRPSVSPWGPPVFFVKKKDGSMIMCMDYRELNKLTVKNRYPLPRIDDLFDQLQGASWFSKIDLRSGYHQLKVKEDDVHKTTFHTRYGHYEFTVMPFGLTNAPAVFMDLMNRVCRPFLDRSVIVFIDDLLIYSRSESDHAFHLREILEVLQREKLYAKFSKCAFWLREIQFLGHVINEKGITVDPSKIVAVKYWSSPKTPSEIRSFLGLVGYYRRFIENFSRIALPMTKLMRKETKFVWGSEQESAFQLLKEKLTKAPVLSLPDGTEDFVVYSDASHSGLGCVLMQRGKVIAYTSRQLKTHEVNYPTNDLELVAVVLALKIWRHYLYGAKCTIYTDHKSLKYLFDQKDLNMRQRRWLELVNDYDCEILYHPGKANVVADALSRKTSHTPINVKSFKMTISSSLIDEIWEAQVLALGGDLKKEQMVAYVVKCFDNYFR</sequence>
<comment type="caution">
    <text evidence="1">The sequence shown here is derived from an EMBL/GenBank/DDBJ whole genome shotgun (WGS) entry which is preliminary data.</text>
</comment>
<name>A0ACB8XYE5_9ASTR</name>
<evidence type="ECO:0000313" key="2">
    <source>
        <dbReference type="Proteomes" id="UP001056120"/>
    </source>
</evidence>
<proteinExistence type="predicted"/>
<accession>A0ACB8XYE5</accession>
<gene>
    <name evidence="1" type="ORF">L1987_86107</name>
</gene>
<dbReference type="Proteomes" id="UP001056120">
    <property type="component" value="Linkage Group LG29"/>
</dbReference>